<protein>
    <submittedName>
        <fullName evidence="2">NR LBD domain-containing protein</fullName>
    </submittedName>
</protein>
<name>A0A0N4ZTX2_PARTI</name>
<dbReference type="AlphaFoldDB" id="A0A0N4ZTX2"/>
<keyword evidence="1" id="KW-1185">Reference proteome</keyword>
<dbReference type="WBParaSite" id="PTRK_0001197400.1">
    <property type="protein sequence ID" value="PTRK_0001197400.1"/>
    <property type="gene ID" value="PTRK_0001197400"/>
</dbReference>
<proteinExistence type="predicted"/>
<evidence type="ECO:0000313" key="1">
    <source>
        <dbReference type="Proteomes" id="UP000038045"/>
    </source>
</evidence>
<sequence>MYYMEAQPNQAEAYMVKEMSLLNYSGSLDYFVVLHNEDLVSLSTDKQFYHVHLNIAQVTEEELEEFISNFKRLSPITKVDNLRNVVDIKRKPGETPTLFSHSLKLLINRVNEINTLTLNEAIRLVIYFSQFTKKITSRSYPLQDCDWSAEMANLSTDRYIGSVDVNVMYIETLKRERVKFYIMEFCDCLITNMHAHLFNIDITSKYNDMITNREKIVDKLQAIKQVVLAFDYNPTFGTTSNISI</sequence>
<dbReference type="STRING" id="131310.A0A0N4ZTX2"/>
<organism evidence="1 2">
    <name type="scientific">Parastrongyloides trichosuri</name>
    <name type="common">Possum-specific nematode worm</name>
    <dbReference type="NCBI Taxonomy" id="131310"/>
    <lineage>
        <taxon>Eukaryota</taxon>
        <taxon>Metazoa</taxon>
        <taxon>Ecdysozoa</taxon>
        <taxon>Nematoda</taxon>
        <taxon>Chromadorea</taxon>
        <taxon>Rhabditida</taxon>
        <taxon>Tylenchina</taxon>
        <taxon>Panagrolaimomorpha</taxon>
        <taxon>Strongyloidoidea</taxon>
        <taxon>Strongyloididae</taxon>
        <taxon>Parastrongyloides</taxon>
    </lineage>
</organism>
<dbReference type="Proteomes" id="UP000038045">
    <property type="component" value="Unplaced"/>
</dbReference>
<evidence type="ECO:0000313" key="2">
    <source>
        <dbReference type="WBParaSite" id="PTRK_0001197400.1"/>
    </source>
</evidence>
<accession>A0A0N4ZTX2</accession>
<reference evidence="2" key="1">
    <citation type="submission" date="2017-02" db="UniProtKB">
        <authorList>
            <consortium name="WormBaseParasite"/>
        </authorList>
    </citation>
    <scope>IDENTIFICATION</scope>
</reference>